<keyword evidence="10" id="KW-1185">Reference proteome</keyword>
<dbReference type="Gene3D" id="2.40.50.140">
    <property type="entry name" value="Nucleic acid-binding proteins"/>
    <property type="match status" value="1"/>
</dbReference>
<dbReference type="InterPro" id="IPR012340">
    <property type="entry name" value="NA-bd_OB-fold"/>
</dbReference>
<keyword evidence="1 4" id="KW-0489">Methyltransferase</keyword>
<evidence type="ECO:0000256" key="2">
    <source>
        <dbReference type="ARBA" id="ARBA00022679"/>
    </source>
</evidence>
<dbReference type="GO" id="GO:0008033">
    <property type="term" value="P:tRNA processing"/>
    <property type="evidence" value="ECO:0007669"/>
    <property type="project" value="InterPro"/>
</dbReference>
<dbReference type="GO" id="GO:0032259">
    <property type="term" value="P:methylation"/>
    <property type="evidence" value="ECO:0007669"/>
    <property type="project" value="UniProtKB-KW"/>
</dbReference>
<dbReference type="CDD" id="cd17769">
    <property type="entry name" value="NP_TgUP-like"/>
    <property type="match status" value="1"/>
</dbReference>
<feature type="binding site" evidence="4">
    <location>
        <position position="832"/>
    </location>
    <ligand>
        <name>S-adenosyl-L-methionine</name>
        <dbReference type="ChEBI" id="CHEBI:59789"/>
    </ligand>
</feature>
<dbReference type="PROSITE" id="PS51687">
    <property type="entry name" value="SAM_MT_RNA_M5U"/>
    <property type="match status" value="1"/>
</dbReference>
<feature type="compositionally biased region" description="Low complexity" evidence="6">
    <location>
        <begin position="1"/>
        <end position="23"/>
    </location>
</feature>
<comment type="caution">
    <text evidence="9">The sequence shown here is derived from an EMBL/GenBank/DDBJ whole genome shotgun (WGS) entry which is preliminary data.</text>
</comment>
<evidence type="ECO:0000256" key="7">
    <source>
        <dbReference type="SAM" id="Phobius"/>
    </source>
</evidence>
<feature type="active site" evidence="5">
    <location>
        <position position="927"/>
    </location>
</feature>
<organism evidence="9 10">
    <name type="scientific">Puccinia striiformis</name>
    <dbReference type="NCBI Taxonomy" id="27350"/>
    <lineage>
        <taxon>Eukaryota</taxon>
        <taxon>Fungi</taxon>
        <taxon>Dikarya</taxon>
        <taxon>Basidiomycota</taxon>
        <taxon>Pucciniomycotina</taxon>
        <taxon>Pucciniomycetes</taxon>
        <taxon>Pucciniales</taxon>
        <taxon>Pucciniaceae</taxon>
        <taxon>Puccinia</taxon>
    </lineage>
</organism>
<evidence type="ECO:0000259" key="8">
    <source>
        <dbReference type="PROSITE" id="PS50926"/>
    </source>
</evidence>
<dbReference type="Proteomes" id="UP000239156">
    <property type="component" value="Unassembled WGS sequence"/>
</dbReference>
<evidence type="ECO:0000313" key="10">
    <source>
        <dbReference type="Proteomes" id="UP000239156"/>
    </source>
</evidence>
<accession>A0A2S4URX2</accession>
<dbReference type="VEuPathDB" id="FungiDB:PSHT_03252"/>
<dbReference type="SUPFAM" id="SSF53335">
    <property type="entry name" value="S-adenosyl-L-methionine-dependent methyltransferases"/>
    <property type="match status" value="1"/>
</dbReference>
<dbReference type="PROSITE" id="PS01230">
    <property type="entry name" value="TRMA_1"/>
    <property type="match status" value="1"/>
</dbReference>
<dbReference type="PROSITE" id="PS50926">
    <property type="entry name" value="TRAM"/>
    <property type="match status" value="1"/>
</dbReference>
<dbReference type="FunFam" id="2.40.50.140:FF:000201">
    <property type="entry name" value="TRM2p tRNA methyltransferase"/>
    <property type="match status" value="1"/>
</dbReference>
<dbReference type="FunFam" id="3.40.50.150:FF:000662">
    <property type="entry name" value="23S rRNA (Uracil-5-)-methyltransferase RumA"/>
    <property type="match status" value="1"/>
</dbReference>
<dbReference type="GO" id="GO:0030697">
    <property type="term" value="F:tRNA (uracil(54)-C5)-methyltransferase activity, S-adenosyl methionine-dependent"/>
    <property type="evidence" value="ECO:0007669"/>
    <property type="project" value="InterPro"/>
</dbReference>
<proteinExistence type="inferred from homology"/>
<dbReference type="GO" id="GO:0009116">
    <property type="term" value="P:nucleoside metabolic process"/>
    <property type="evidence" value="ECO:0007669"/>
    <property type="project" value="InterPro"/>
</dbReference>
<feature type="binding site" evidence="4">
    <location>
        <position position="900"/>
    </location>
    <ligand>
        <name>S-adenosyl-L-methionine</name>
        <dbReference type="ChEBI" id="CHEBI:59789"/>
    </ligand>
</feature>
<evidence type="ECO:0000256" key="5">
    <source>
        <dbReference type="PROSITE-ProRule" id="PRU10015"/>
    </source>
</evidence>
<feature type="binding site" evidence="4">
    <location>
        <position position="853"/>
    </location>
    <ligand>
        <name>S-adenosyl-L-methionine</name>
        <dbReference type="ChEBI" id="CHEBI:59789"/>
    </ligand>
</feature>
<dbReference type="InterPro" id="IPR010280">
    <property type="entry name" value="U5_MeTrfase_fam"/>
</dbReference>
<dbReference type="InterPro" id="IPR029063">
    <property type="entry name" value="SAM-dependent_MTases_sf"/>
</dbReference>
<protein>
    <recommendedName>
        <fullName evidence="8">TRAM domain-containing protein</fullName>
    </recommendedName>
</protein>
<dbReference type="InterPro" id="IPR030390">
    <property type="entry name" value="MeTrfase_TrmA_AS"/>
</dbReference>
<evidence type="ECO:0000313" key="9">
    <source>
        <dbReference type="EMBL" id="POW00074.1"/>
    </source>
</evidence>
<dbReference type="Gene3D" id="3.40.50.150">
    <property type="entry name" value="Vaccinia Virus protein VP39"/>
    <property type="match status" value="2"/>
</dbReference>
<keyword evidence="7" id="KW-1133">Transmembrane helix</keyword>
<evidence type="ECO:0000256" key="6">
    <source>
        <dbReference type="SAM" id="MobiDB-lite"/>
    </source>
</evidence>
<feature type="binding site" evidence="4">
    <location>
        <position position="798"/>
    </location>
    <ligand>
        <name>S-adenosyl-L-methionine</name>
        <dbReference type="ChEBI" id="CHEBI:59789"/>
    </ligand>
</feature>
<evidence type="ECO:0000256" key="3">
    <source>
        <dbReference type="ARBA" id="ARBA00022691"/>
    </source>
</evidence>
<dbReference type="SUPFAM" id="SSF50249">
    <property type="entry name" value="Nucleic acid-binding proteins"/>
    <property type="match status" value="1"/>
</dbReference>
<feature type="compositionally biased region" description="Basic residues" evidence="6">
    <location>
        <begin position="487"/>
        <end position="503"/>
    </location>
</feature>
<feature type="domain" description="TRAM" evidence="8">
    <location>
        <begin position="551"/>
        <end position="611"/>
    </location>
</feature>
<sequence length="982" mass="109035">MDVINSQSVPPSSGGSGAGSFDTGPHRASLTGPAPARRKQVRHILPAESDDAPQHQVQLSGIQNEMKQTILDANFPFTEDRRTYHVALKHGEVANRVLTVGDHVRARRIAKFLDSTPKVFELTSQRGFTTFTGCYLGVPVSIVAIGMGYPMMDFFVREVRAVVTGDLIIVRSVTFSPILLMIHPKKKEDSKANHLCIFCFGYSGTSLGSCGTLVPEIPVGRVVVCSRSLAIWTNYDYFQLSDQERDEFRGTPAGSPYLMSRPIGCDQILHDALTDNLEKTVDKGLVSSDALHSSADTFYAGQGRLDSNFMDHNQALLENLSKLDPSPVTLEHKSGPTGESTEPDSFCQGKGQIRVAAAHITFAGRISGDFIEPEMVEKLEFQAGKGCLETLISQEIDQINIHPVENCRATTGEPDETSQHIRALSRIVQQPHRMDIKPKRTLSPPPPTTTTTTGDDGASKRPCHHHSPSTDNILPVDTTKNDQKVKNQAKKPAKANKRGKRKNKADQQEPLTISEQSLEFSIKDLMGNENYETLLDESKSNKEPWKESGWDLEKGNEVEVEIAGLSSFGDGIAISPLKNWAIIVPFCVPGDTIKARIFRHNSTHSVADLISVIKPGELRNDSLIRCKYFGKCSGCQYQMIDYKKQLDLKRIAVQKAFEHFSVTRKLKKNNNNTVEPSAEEGSHEQQDYDGGPGGLAIGLAEKGRRRVIDIEECPLGTRTINEKLVTERARVQSTIHTFKRGATLLLRESLIPLGPATSTSEPTTTDDESRICVTDHKVIVREKVLDKNFEQNAGSFFQNNPSILGGFMNYIIQELLNASSEIQEERFLVDAYCGSGLFSISLAQFFTKTIGIELSSDSLYYAKRNATLNTINNAEFIVGEAEAIFKDLKFPSEKTTIIIDPPRKGCSQNFLDQLLSYKPSRIIYISCNVNSQAQDIKYIKDLYRLDRIRGLDFFPQTYHCESVALVSYRMNIHFPVAVVLLL</sequence>
<dbReference type="CDD" id="cd02440">
    <property type="entry name" value="AdoMet_MTases"/>
    <property type="match status" value="1"/>
</dbReference>
<dbReference type="Pfam" id="PF05958">
    <property type="entry name" value="tRNA_U5-meth_tr"/>
    <property type="match status" value="1"/>
</dbReference>
<dbReference type="VEuPathDB" id="FungiDB:PSTT_13387"/>
<dbReference type="SUPFAM" id="SSF53167">
    <property type="entry name" value="Purine and uridine phosphorylases"/>
    <property type="match status" value="1"/>
</dbReference>
<feature type="transmembrane region" description="Helical" evidence="7">
    <location>
        <begin position="128"/>
        <end position="149"/>
    </location>
</feature>
<dbReference type="InterPro" id="IPR025795">
    <property type="entry name" value="tRNA_(uracil-5-)_MeTrfase"/>
</dbReference>
<keyword evidence="3 4" id="KW-0949">S-adenosyl-L-methionine</keyword>
<keyword evidence="2 4" id="KW-0808">Transferase</keyword>
<keyword evidence="7" id="KW-0472">Membrane</keyword>
<dbReference type="PANTHER" id="PTHR11061:SF30">
    <property type="entry name" value="TRNA (URACIL(54)-C(5))-METHYLTRANSFERASE"/>
    <property type="match status" value="1"/>
</dbReference>
<evidence type="ECO:0000256" key="1">
    <source>
        <dbReference type="ARBA" id="ARBA00022603"/>
    </source>
</evidence>
<feature type="region of interest" description="Disordered" evidence="6">
    <location>
        <begin position="428"/>
        <end position="515"/>
    </location>
</feature>
<dbReference type="EMBL" id="PKSL01000186">
    <property type="protein sequence ID" value="POW00074.1"/>
    <property type="molecule type" value="Genomic_DNA"/>
</dbReference>
<dbReference type="InterPro" id="IPR002792">
    <property type="entry name" value="TRAM_dom"/>
</dbReference>
<gene>
    <name evidence="9" type="ORF">PSTT_13387</name>
</gene>
<feature type="region of interest" description="Disordered" evidence="6">
    <location>
        <begin position="325"/>
        <end position="345"/>
    </location>
</feature>
<keyword evidence="7" id="KW-0812">Transmembrane</keyword>
<feature type="region of interest" description="Disordered" evidence="6">
    <location>
        <begin position="1"/>
        <end position="38"/>
    </location>
</feature>
<comment type="similarity">
    <text evidence="4">Belongs to the class I-like SAM-binding methyltransferase superfamily. RNA M5U methyltransferase family.</text>
</comment>
<dbReference type="InterPro" id="IPR035994">
    <property type="entry name" value="Nucleoside_phosphorylase_sf"/>
</dbReference>
<dbReference type="Gene3D" id="3.40.50.1580">
    <property type="entry name" value="Nucleoside phosphorylase domain"/>
    <property type="match status" value="1"/>
</dbReference>
<dbReference type="PANTHER" id="PTHR11061">
    <property type="entry name" value="RNA M5U METHYLTRANSFERASE"/>
    <property type="match status" value="1"/>
</dbReference>
<feature type="region of interest" description="Disordered" evidence="6">
    <location>
        <begin position="668"/>
        <end position="691"/>
    </location>
</feature>
<reference evidence="9" key="1">
    <citation type="submission" date="2017-12" db="EMBL/GenBank/DDBJ databases">
        <title>Gene loss provides genomic basis for host adaptation in cereal stripe rust fungi.</title>
        <authorList>
            <person name="Xia C."/>
        </authorList>
    </citation>
    <scope>NUCLEOTIDE SEQUENCE [LARGE SCALE GENOMIC DNA]</scope>
    <source>
        <strain evidence="9">93-210</strain>
    </source>
</reference>
<dbReference type="PROSITE" id="PS51622">
    <property type="entry name" value="SAM_MT_RNA_M5U_2"/>
    <property type="match status" value="1"/>
</dbReference>
<feature type="active site" description="Nucleophile" evidence="4">
    <location>
        <position position="927"/>
    </location>
</feature>
<name>A0A2S4URX2_9BASI</name>
<dbReference type="AlphaFoldDB" id="A0A2S4URX2"/>
<evidence type="ECO:0000256" key="4">
    <source>
        <dbReference type="PROSITE-ProRule" id="PRU01024"/>
    </source>
</evidence>